<sequence>MSLTVFLAVLGAALLHATWNALIKTGASKIASMFILTLVQGIAGFCIALSQPWPEAHIWLWLGASGLFHAGYKLFLAFAYEQGDLSRVYPIARGAAPMIVTLVSALLLIDVIQPGEYGAIALLGLGIALMARGAFAHGESRKLVPLALGSACMTAGYSLVDGLGAREAGNAVMYVGWLFALDAALFTPLILTLRGRVALRASGKDWGVGALAASASYGAYAIAVWAMTVAPIALVTALRETSILFAVLIGWLVFGDRMDRGKAVAACLIVAGVVLMRL</sequence>
<feature type="transmembrane region" description="Helical" evidence="1">
    <location>
        <begin position="91"/>
        <end position="111"/>
    </location>
</feature>
<proteinExistence type="predicted"/>
<dbReference type="AlphaFoldDB" id="A0A1H3HP13"/>
<feature type="transmembrane region" description="Helical" evidence="1">
    <location>
        <begin position="117"/>
        <end position="136"/>
    </location>
</feature>
<keyword evidence="1" id="KW-0812">Transmembrane</keyword>
<feature type="transmembrane region" description="Helical" evidence="1">
    <location>
        <begin position="6"/>
        <end position="23"/>
    </location>
</feature>
<feature type="transmembrane region" description="Helical" evidence="1">
    <location>
        <begin position="30"/>
        <end position="50"/>
    </location>
</feature>
<organism evidence="3 4">
    <name type="scientific">Lentibacter algarum</name>
    <dbReference type="NCBI Taxonomy" id="576131"/>
    <lineage>
        <taxon>Bacteria</taxon>
        <taxon>Pseudomonadati</taxon>
        <taxon>Pseudomonadota</taxon>
        <taxon>Alphaproteobacteria</taxon>
        <taxon>Rhodobacterales</taxon>
        <taxon>Roseobacteraceae</taxon>
        <taxon>Lentibacter</taxon>
    </lineage>
</organism>
<feature type="transmembrane region" description="Helical" evidence="1">
    <location>
        <begin position="143"/>
        <end position="160"/>
    </location>
</feature>
<dbReference type="InterPro" id="IPR037185">
    <property type="entry name" value="EmrE-like"/>
</dbReference>
<evidence type="ECO:0000313" key="4">
    <source>
        <dbReference type="Proteomes" id="UP000199026"/>
    </source>
</evidence>
<feature type="transmembrane region" description="Helical" evidence="1">
    <location>
        <begin position="56"/>
        <end position="79"/>
    </location>
</feature>
<dbReference type="InterPro" id="IPR000620">
    <property type="entry name" value="EamA_dom"/>
</dbReference>
<dbReference type="OrthoDB" id="9783707at2"/>
<feature type="transmembrane region" description="Helical" evidence="1">
    <location>
        <begin position="205"/>
        <end position="226"/>
    </location>
</feature>
<evidence type="ECO:0000256" key="1">
    <source>
        <dbReference type="SAM" id="Phobius"/>
    </source>
</evidence>
<evidence type="ECO:0000313" key="3">
    <source>
        <dbReference type="EMBL" id="SDY16975.1"/>
    </source>
</evidence>
<evidence type="ECO:0000259" key="2">
    <source>
        <dbReference type="Pfam" id="PF00892"/>
    </source>
</evidence>
<name>A0A1H3HP13_9RHOB</name>
<protein>
    <submittedName>
        <fullName evidence="3">EamA-like transporter family protein</fullName>
    </submittedName>
</protein>
<accession>A0A1H3HP13</accession>
<dbReference type="EMBL" id="FNPR01000001">
    <property type="protein sequence ID" value="SDY16975.1"/>
    <property type="molecule type" value="Genomic_DNA"/>
</dbReference>
<dbReference type="RefSeq" id="WP_089887636.1">
    <property type="nucleotide sequence ID" value="NZ_FNPR01000001.1"/>
</dbReference>
<dbReference type="GeneID" id="78123352"/>
<dbReference type="GO" id="GO:0016020">
    <property type="term" value="C:membrane"/>
    <property type="evidence" value="ECO:0007669"/>
    <property type="project" value="InterPro"/>
</dbReference>
<dbReference type="SUPFAM" id="SSF103481">
    <property type="entry name" value="Multidrug resistance efflux transporter EmrE"/>
    <property type="match status" value="2"/>
</dbReference>
<dbReference type="Gene3D" id="1.10.3730.20">
    <property type="match status" value="2"/>
</dbReference>
<feature type="transmembrane region" description="Helical" evidence="1">
    <location>
        <begin position="172"/>
        <end position="193"/>
    </location>
</feature>
<keyword evidence="1" id="KW-1133">Transmembrane helix</keyword>
<gene>
    <name evidence="3" type="ORF">SAMN05444486_101550</name>
</gene>
<dbReference type="Pfam" id="PF00892">
    <property type="entry name" value="EamA"/>
    <property type="match status" value="1"/>
</dbReference>
<feature type="domain" description="EamA" evidence="2">
    <location>
        <begin position="145"/>
        <end position="276"/>
    </location>
</feature>
<reference evidence="3 4" key="1">
    <citation type="submission" date="2016-10" db="EMBL/GenBank/DDBJ databases">
        <authorList>
            <person name="de Groot N.N."/>
        </authorList>
    </citation>
    <scope>NUCLEOTIDE SEQUENCE [LARGE SCALE GENOMIC DNA]</scope>
    <source>
        <strain evidence="3 4">DSM 24677</strain>
    </source>
</reference>
<keyword evidence="4" id="KW-1185">Reference proteome</keyword>
<keyword evidence="1" id="KW-0472">Membrane</keyword>
<dbReference type="STRING" id="576131.SAMN05444486_101550"/>
<feature type="transmembrane region" description="Helical" evidence="1">
    <location>
        <begin position="232"/>
        <end position="254"/>
    </location>
</feature>
<dbReference type="Proteomes" id="UP000199026">
    <property type="component" value="Unassembled WGS sequence"/>
</dbReference>